<evidence type="ECO:0008006" key="2">
    <source>
        <dbReference type="Google" id="ProtNLM"/>
    </source>
</evidence>
<name>A0A382XWC9_9ZZZZ</name>
<organism evidence="1">
    <name type="scientific">marine metagenome</name>
    <dbReference type="NCBI Taxonomy" id="408172"/>
    <lineage>
        <taxon>unclassified sequences</taxon>
        <taxon>metagenomes</taxon>
        <taxon>ecological metagenomes</taxon>
    </lineage>
</organism>
<sequence>MVIPRRRFLKIAGSLAATAPFSSLTFGK</sequence>
<dbReference type="EMBL" id="UINC01171052">
    <property type="protein sequence ID" value="SVD75407.1"/>
    <property type="molecule type" value="Genomic_DNA"/>
</dbReference>
<evidence type="ECO:0000313" key="1">
    <source>
        <dbReference type="EMBL" id="SVD75407.1"/>
    </source>
</evidence>
<reference evidence="1" key="1">
    <citation type="submission" date="2018-05" db="EMBL/GenBank/DDBJ databases">
        <authorList>
            <person name="Lanie J.A."/>
            <person name="Ng W.-L."/>
            <person name="Kazmierczak K.M."/>
            <person name="Andrzejewski T.M."/>
            <person name="Davidsen T.M."/>
            <person name="Wayne K.J."/>
            <person name="Tettelin H."/>
            <person name="Glass J.I."/>
            <person name="Rusch D."/>
            <person name="Podicherti R."/>
            <person name="Tsui H.-C.T."/>
            <person name="Winkler M.E."/>
        </authorList>
    </citation>
    <scope>NUCLEOTIDE SEQUENCE</scope>
</reference>
<gene>
    <name evidence="1" type="ORF">METZ01_LOCUS428261</name>
</gene>
<protein>
    <recommendedName>
        <fullName evidence="2">Twin-arginine translocation signal domain-containing protein</fullName>
    </recommendedName>
</protein>
<dbReference type="AlphaFoldDB" id="A0A382XWC9"/>
<accession>A0A382XWC9</accession>
<proteinExistence type="predicted"/>
<dbReference type="InterPro" id="IPR006311">
    <property type="entry name" value="TAT_signal"/>
</dbReference>
<dbReference type="PROSITE" id="PS51318">
    <property type="entry name" value="TAT"/>
    <property type="match status" value="1"/>
</dbReference>
<feature type="non-terminal residue" evidence="1">
    <location>
        <position position="28"/>
    </location>
</feature>